<dbReference type="Gene3D" id="1.10.287.470">
    <property type="entry name" value="Helix hairpin bin"/>
    <property type="match status" value="1"/>
</dbReference>
<dbReference type="AlphaFoldDB" id="A0AAU9CYS6"/>
<dbReference type="PANTHER" id="PTHR30469:SF15">
    <property type="entry name" value="HLYD FAMILY OF SECRETION PROTEINS"/>
    <property type="match status" value="1"/>
</dbReference>
<evidence type="ECO:0000259" key="2">
    <source>
        <dbReference type="Pfam" id="PF25954"/>
    </source>
</evidence>
<accession>A0AAU9CYS6</accession>
<dbReference type="SUPFAM" id="SSF111369">
    <property type="entry name" value="HlyD-like secretion proteins"/>
    <property type="match status" value="1"/>
</dbReference>
<dbReference type="Gene3D" id="2.40.420.20">
    <property type="match status" value="1"/>
</dbReference>
<reference evidence="3 4" key="1">
    <citation type="submission" date="2021-12" db="EMBL/GenBank/DDBJ databases">
        <title>Genome sequencing of bacteria with rrn-lacking chromosome and rrn-plasmid.</title>
        <authorList>
            <person name="Anda M."/>
            <person name="Iwasaki W."/>
        </authorList>
    </citation>
    <scope>NUCLEOTIDE SEQUENCE [LARGE SCALE GENOMIC DNA]</scope>
    <source>
        <strain evidence="3 4">DSM 100852</strain>
    </source>
</reference>
<dbReference type="InterPro" id="IPR058792">
    <property type="entry name" value="Beta-barrel_RND_2"/>
</dbReference>
<protein>
    <submittedName>
        <fullName evidence="3">Cation efflux system protein</fullName>
    </submittedName>
</protein>
<comment type="similarity">
    <text evidence="1">Belongs to the membrane fusion protein (MFP) (TC 8.A.1) family.</text>
</comment>
<dbReference type="Pfam" id="PF25954">
    <property type="entry name" value="Beta-barrel_RND_2"/>
    <property type="match status" value="1"/>
</dbReference>
<evidence type="ECO:0000256" key="1">
    <source>
        <dbReference type="ARBA" id="ARBA00009477"/>
    </source>
</evidence>
<dbReference type="Gene3D" id="2.40.30.170">
    <property type="match status" value="1"/>
</dbReference>
<name>A0AAU9CYS6_9BACT</name>
<dbReference type="GO" id="GO:1990281">
    <property type="term" value="C:efflux pump complex"/>
    <property type="evidence" value="ECO:0007669"/>
    <property type="project" value="TreeGrafter"/>
</dbReference>
<dbReference type="GO" id="GO:0015562">
    <property type="term" value="F:efflux transmembrane transporter activity"/>
    <property type="evidence" value="ECO:0007669"/>
    <property type="project" value="TreeGrafter"/>
</dbReference>
<dbReference type="Gene3D" id="2.40.50.100">
    <property type="match status" value="1"/>
</dbReference>
<keyword evidence="4" id="KW-1185">Reference proteome</keyword>
<feature type="domain" description="CusB-like beta-barrel" evidence="2">
    <location>
        <begin position="209"/>
        <end position="279"/>
    </location>
</feature>
<dbReference type="KEGG" id="fax:FUAX_30590"/>
<dbReference type="InterPro" id="IPR006143">
    <property type="entry name" value="RND_pump_MFP"/>
</dbReference>
<dbReference type="NCBIfam" id="TIGR01730">
    <property type="entry name" value="RND_mfp"/>
    <property type="match status" value="1"/>
</dbReference>
<evidence type="ECO:0000313" key="4">
    <source>
        <dbReference type="Proteomes" id="UP001348817"/>
    </source>
</evidence>
<dbReference type="Proteomes" id="UP001348817">
    <property type="component" value="Chromosome"/>
</dbReference>
<dbReference type="RefSeq" id="WP_338392170.1">
    <property type="nucleotide sequence ID" value="NZ_AP025314.1"/>
</dbReference>
<organism evidence="3 4">
    <name type="scientific">Fulvitalea axinellae</name>
    <dbReference type="NCBI Taxonomy" id="1182444"/>
    <lineage>
        <taxon>Bacteria</taxon>
        <taxon>Pseudomonadati</taxon>
        <taxon>Bacteroidota</taxon>
        <taxon>Cytophagia</taxon>
        <taxon>Cytophagales</taxon>
        <taxon>Persicobacteraceae</taxon>
        <taxon>Fulvitalea</taxon>
    </lineage>
</organism>
<evidence type="ECO:0000313" key="3">
    <source>
        <dbReference type="EMBL" id="BDD10627.1"/>
    </source>
</evidence>
<gene>
    <name evidence="3" type="ORF">FUAX_30590</name>
</gene>
<sequence>MRHLLSIFFLASLFACSGKTEDSKEVEKSARQATMERTTVVYVDSVRITEFERQILGNGKLRAKRSAVIETGLSEPVRTLKVSEGDRVSKGALLGRIDDSELRLSLAEAERDLEKASVGLRDFMYARGYDGGLSDTLKVPKDVLRMGKIDKGYEAALTRLERAKLKFSKSVVRAPFAGVVADLAVREHHRPESGKPFCRIIDDRVFEIVFSVLESEVPDVTEGMRVRVSPFALSDREFVGEVVSVNPLVDENGLVRVTAELRNTDGLLREGMNGKVVLSRVLPNKLVVPKSSVVLRSGGRPVVFTLNGDEAKWNYVALGEENSQSYVLVPDAEGNMPIKPGDVIIVKGNLNLAHKAKVKVGRTNKRKRRKK</sequence>
<dbReference type="PROSITE" id="PS51257">
    <property type="entry name" value="PROKAR_LIPOPROTEIN"/>
    <property type="match status" value="1"/>
</dbReference>
<proteinExistence type="inferred from homology"/>
<dbReference type="EMBL" id="AP025314">
    <property type="protein sequence ID" value="BDD10627.1"/>
    <property type="molecule type" value="Genomic_DNA"/>
</dbReference>
<dbReference type="PANTHER" id="PTHR30469">
    <property type="entry name" value="MULTIDRUG RESISTANCE PROTEIN MDTA"/>
    <property type="match status" value="1"/>
</dbReference>